<evidence type="ECO:0000313" key="6">
    <source>
        <dbReference type="EMBL" id="CAH8383542.1"/>
    </source>
</evidence>
<keyword evidence="2 4" id="KW-0328">Glycosyltransferase</keyword>
<organism evidence="6 7">
    <name type="scientific">Eruca vesicaria subsp. sativa</name>
    <name type="common">Garden rocket</name>
    <name type="synonym">Eruca sativa</name>
    <dbReference type="NCBI Taxonomy" id="29727"/>
    <lineage>
        <taxon>Eukaryota</taxon>
        <taxon>Viridiplantae</taxon>
        <taxon>Streptophyta</taxon>
        <taxon>Embryophyta</taxon>
        <taxon>Tracheophyta</taxon>
        <taxon>Spermatophyta</taxon>
        <taxon>Magnoliopsida</taxon>
        <taxon>eudicotyledons</taxon>
        <taxon>Gunneridae</taxon>
        <taxon>Pentapetalae</taxon>
        <taxon>rosids</taxon>
        <taxon>malvids</taxon>
        <taxon>Brassicales</taxon>
        <taxon>Brassicaceae</taxon>
        <taxon>Brassiceae</taxon>
        <taxon>Eruca</taxon>
    </lineage>
</organism>
<evidence type="ECO:0000256" key="1">
    <source>
        <dbReference type="ARBA" id="ARBA00009995"/>
    </source>
</evidence>
<evidence type="ECO:0000256" key="5">
    <source>
        <dbReference type="RuleBase" id="RU362057"/>
    </source>
</evidence>
<protein>
    <recommendedName>
        <fullName evidence="5">Glycosyltransferase</fullName>
        <ecNumber evidence="5">2.4.1.-</ecNumber>
    </recommendedName>
</protein>
<sequence>MKFELVFIPYPGISHLRSTVEMAKLLVQQENNLTISFLILPFLSGNAAAASPYVEALSAASNDRLRYQVISGKDQTTSKPEPTTLDMHIENHIPTVRRAVQKLFDHYSTQPNSPRIAGFVLDMFCTSMMDVANEFHVPSYLFYTSSAGILALGFHIQQLYDADNYHVRESDFEDSEAELVVPGLTRPYPVKCLPHGLASELWLPIFVNHARRFKEMKGILVNTVAELEPYVLEYTNTSITPPTYSVGPLLHLEPQVDETHEEILRWLDEKPARSVVFLCFGSMGGFSEEQVQEIAVALDRSGHSFIWSLRRSSSNILNENPEEFKNLEEVLPKGFLERTQERGRVIGWAPQVAILASPAIGGFVTHCGWNSLLESLWFGVPTAAWPLYAEQKFNAFEMVEELGLAVEIKRYWRGDHLGGVAAVDLVKAEEIERAVRCLMEQDSDVRKRVKEMSKKCHAALMGDGSSRIALQRFIQDVANNMALASS</sequence>
<evidence type="ECO:0000256" key="3">
    <source>
        <dbReference type="ARBA" id="ARBA00022679"/>
    </source>
</evidence>
<dbReference type="CDD" id="cd03784">
    <property type="entry name" value="GT1_Gtf-like"/>
    <property type="match status" value="1"/>
</dbReference>
<dbReference type="GO" id="GO:0008194">
    <property type="term" value="F:UDP-glycosyltransferase activity"/>
    <property type="evidence" value="ECO:0007669"/>
    <property type="project" value="UniProtKB-ARBA"/>
</dbReference>
<accession>A0ABC8LJ23</accession>
<dbReference type="Proteomes" id="UP001642260">
    <property type="component" value="Unassembled WGS sequence"/>
</dbReference>
<reference evidence="6 7" key="1">
    <citation type="submission" date="2022-03" db="EMBL/GenBank/DDBJ databases">
        <authorList>
            <person name="Macdonald S."/>
            <person name="Ahmed S."/>
            <person name="Newling K."/>
        </authorList>
    </citation>
    <scope>NUCLEOTIDE SEQUENCE [LARGE SCALE GENOMIC DNA]</scope>
</reference>
<proteinExistence type="inferred from homology"/>
<dbReference type="FunFam" id="3.40.50.2000:FF:000056">
    <property type="entry name" value="Glycosyltransferase"/>
    <property type="match status" value="1"/>
</dbReference>
<gene>
    <name evidence="6" type="ORF">ERUC_LOCUS36025</name>
</gene>
<dbReference type="PANTHER" id="PTHR48048:SF45">
    <property type="entry name" value="GLYCOSYLTRANSFERASE"/>
    <property type="match status" value="1"/>
</dbReference>
<evidence type="ECO:0000313" key="7">
    <source>
        <dbReference type="Proteomes" id="UP001642260"/>
    </source>
</evidence>
<dbReference type="AlphaFoldDB" id="A0ABC8LJ23"/>
<evidence type="ECO:0000256" key="4">
    <source>
        <dbReference type="RuleBase" id="RU003718"/>
    </source>
</evidence>
<dbReference type="PROSITE" id="PS00375">
    <property type="entry name" value="UDPGT"/>
    <property type="match status" value="1"/>
</dbReference>
<dbReference type="SUPFAM" id="SSF53756">
    <property type="entry name" value="UDP-Glycosyltransferase/glycogen phosphorylase"/>
    <property type="match status" value="1"/>
</dbReference>
<dbReference type="Pfam" id="PF00201">
    <property type="entry name" value="UDPGT"/>
    <property type="match status" value="1"/>
</dbReference>
<dbReference type="InterPro" id="IPR035595">
    <property type="entry name" value="UDP_glycos_trans_CS"/>
</dbReference>
<dbReference type="EMBL" id="CAKOAT010592931">
    <property type="protein sequence ID" value="CAH8383542.1"/>
    <property type="molecule type" value="Genomic_DNA"/>
</dbReference>
<dbReference type="InterPro" id="IPR002213">
    <property type="entry name" value="UDP_glucos_trans"/>
</dbReference>
<evidence type="ECO:0000256" key="2">
    <source>
        <dbReference type="ARBA" id="ARBA00022676"/>
    </source>
</evidence>
<dbReference type="PANTHER" id="PTHR48048">
    <property type="entry name" value="GLYCOSYLTRANSFERASE"/>
    <property type="match status" value="1"/>
</dbReference>
<keyword evidence="7" id="KW-1185">Reference proteome</keyword>
<dbReference type="InterPro" id="IPR050481">
    <property type="entry name" value="UDP-glycosyltransf_plant"/>
</dbReference>
<keyword evidence="3 4" id="KW-0808">Transferase</keyword>
<dbReference type="Gene3D" id="3.40.50.2000">
    <property type="entry name" value="Glycogen Phosphorylase B"/>
    <property type="match status" value="2"/>
</dbReference>
<name>A0ABC8LJ23_ERUVS</name>
<comment type="caution">
    <text evidence="6">The sequence shown here is derived from an EMBL/GenBank/DDBJ whole genome shotgun (WGS) entry which is preliminary data.</text>
</comment>
<dbReference type="EC" id="2.4.1.-" evidence="5"/>
<comment type="similarity">
    <text evidence="1 4">Belongs to the UDP-glycosyltransferase family.</text>
</comment>